<name>E0UKX2_GLOV7</name>
<dbReference type="HOGENOM" id="CLU_277949_0_0_3"/>
<dbReference type="InterPro" id="IPR011050">
    <property type="entry name" value="Pectin_lyase_fold/virulence"/>
</dbReference>
<dbReference type="InterPro" id="IPR013320">
    <property type="entry name" value="ConA-like_dom_sf"/>
</dbReference>
<dbReference type="InterPro" id="IPR024535">
    <property type="entry name" value="RHGA/B-epi-like_pectate_lyase"/>
</dbReference>
<sequence>MSNLSKPGFSSINEEKQGEIASASLQTDMLSNVTQNLLFTWQKLQLNQIPKSGEPLLETVDVSDNNLVMHLDFEKVTNNIITDISPDGVINNGYLKKGASTNITNSPFNTVAKFDGIDDYIHVNSSVDINLNKIAKRTIALWFKVDNKDIADHKQVIYEEGGKSRGLNIYIFQGRLYVGGWNTIESGWKGTFLSTDKIFSNNWHHVSLVLNAQPDLKSVQSGVFSAYLDGQKFGEGNGSQVWSHSGNVGIGNINQDTYFHDASAPTTGAFKGNIDDIRIYNRALTSQEIAALRVLGNSLPIPENDFFSTSKSKSLTISESTLLSNDSDPDNDILKIISISNAKNGSVILDAQRNAVFTPNTNFTGDASFDYVVSDNRGGTATATVKVIVNSALALPDLVTKYSPASVPALPTGIDVFTPTVVGNSTNTMSPQIAEWTRMGQRGDTLVLTGWQFSNLTGTEVGKDTKFWVYGQTNNNNGVLLQATVQKLDGDIAAITLPDSLPQGSSFLVWVQNSSGYSTPVMINQTETWWMQQTATRGQVASIFGRNLSQDEGTQNSHIYLEDAAGKGYWADIIAVNPYKVDFKVPQSLANGDYKVFVHNGDGGQYGWSKPLTMTVNDGLNYTGSVFNVKDFGAKGDGITNDAAAIQKAIDEADQSDSMATVYFPAGSYAINAVNGWALYPGSSDVRLLGAGKDLTTIKVADGSNQPYLFQVNGESNRITFQDLTLDANKKNAPNLNTVTHIRYSEDLQYINVRIKAEGTQPFDWHNNNRVLMKDSDVIGQANFLGTAKQVFIDKTNFYGTNYTDMLLIGFGTQMLSITNSTAQNLDTSDPNNGKWLKGRFFVEQPHWASSQYQYIGSNETIDLAPPPADFNGDGEIDIDRNSGEQIMWEQGGAKDHFGLVTAATANQVTVNFPSVSGVNGNWNMTITQGKGIGQSRRIKNFNQATNTYEIEGSWNVVPNQSSVVVVSKLPSNIVVYDNKLDGTTEAYNSPSHVASTGVQTFHGGVDMIIDHNSFHELRNGVSLWSGWSSGNSEQDTNPVNFAQVTNNNFNQNLVGVNFPGISGTAGTNILGNVARGNYLNNVDVAFGMSMMNPDLYSSSLNANMNVFEKNTLEQVKQFMDINQTDHIGNTIVLQNTFL</sequence>
<feature type="domain" description="Rhamnogalacturonase A/B/Epimerase-like pectate lyase" evidence="1">
    <location>
        <begin position="627"/>
        <end position="828"/>
    </location>
</feature>
<dbReference type="InterPro" id="IPR012334">
    <property type="entry name" value="Pectin_lyas_fold"/>
</dbReference>
<dbReference type="Pfam" id="PF13385">
    <property type="entry name" value="Laminin_G_3"/>
    <property type="match status" value="1"/>
</dbReference>
<organism evidence="2 3">
    <name type="scientific">Gloeothece verrucosa (strain PCC 7822)</name>
    <name type="common">Cyanothece sp. (strain PCC 7822)</name>
    <dbReference type="NCBI Taxonomy" id="497965"/>
    <lineage>
        <taxon>Bacteria</taxon>
        <taxon>Bacillati</taxon>
        <taxon>Cyanobacteriota</taxon>
        <taxon>Cyanophyceae</taxon>
        <taxon>Oscillatoriophycideae</taxon>
        <taxon>Chroococcales</taxon>
        <taxon>Aphanothecaceae</taxon>
        <taxon>Gloeothece</taxon>
        <taxon>Gloeothece verrucosa</taxon>
    </lineage>
</organism>
<dbReference type="Pfam" id="PF12708">
    <property type="entry name" value="Pect-lyase_RHGA_epim"/>
    <property type="match status" value="1"/>
</dbReference>
<evidence type="ECO:0000259" key="1">
    <source>
        <dbReference type="Pfam" id="PF12708"/>
    </source>
</evidence>
<dbReference type="Gene3D" id="2.70.50.70">
    <property type="match status" value="1"/>
</dbReference>
<dbReference type="AlphaFoldDB" id="E0UKX2"/>
<evidence type="ECO:0000313" key="3">
    <source>
        <dbReference type="Proteomes" id="UP000008206"/>
    </source>
</evidence>
<dbReference type="Proteomes" id="UP000008206">
    <property type="component" value="Plasmid Cy782201"/>
</dbReference>
<evidence type="ECO:0000313" key="2">
    <source>
        <dbReference type="EMBL" id="ADN17602.1"/>
    </source>
</evidence>
<dbReference type="SUPFAM" id="SSF51126">
    <property type="entry name" value="Pectin lyase-like"/>
    <property type="match status" value="1"/>
</dbReference>
<dbReference type="SUPFAM" id="SSF49899">
    <property type="entry name" value="Concanavalin A-like lectins/glucanases"/>
    <property type="match status" value="1"/>
</dbReference>
<dbReference type="RefSeq" id="WP_013334352.1">
    <property type="nucleotide sequence ID" value="NC_014533.1"/>
</dbReference>
<keyword evidence="3" id="KW-1185">Reference proteome</keyword>
<proteinExistence type="predicted"/>
<geneLocation type="plasmid" evidence="2 3">
    <name>Cy782201</name>
</geneLocation>
<dbReference type="Pfam" id="PF17963">
    <property type="entry name" value="Big_9"/>
    <property type="match status" value="1"/>
</dbReference>
<dbReference type="Gene3D" id="2.60.40.3440">
    <property type="match status" value="1"/>
</dbReference>
<dbReference type="OrthoDB" id="7783360at2"/>
<gene>
    <name evidence="2" type="ordered locus">Cyan7822_5741</name>
</gene>
<reference evidence="3" key="1">
    <citation type="journal article" date="2011" name="MBio">
        <title>Novel metabolic attributes of the genus Cyanothece, comprising a group of unicellular nitrogen-fixing Cyanobacteria.</title>
        <authorList>
            <person name="Bandyopadhyay A."/>
            <person name="Elvitigala T."/>
            <person name="Welsh E."/>
            <person name="Stockel J."/>
            <person name="Liberton M."/>
            <person name="Min H."/>
            <person name="Sherman L.A."/>
            <person name="Pakrasi H.B."/>
        </authorList>
    </citation>
    <scope>NUCLEOTIDE SEQUENCE [LARGE SCALE GENOMIC DNA]</scope>
    <source>
        <strain evidence="3">PCC 7822</strain>
        <plasmid evidence="3">Cy782201</plasmid>
    </source>
</reference>
<protein>
    <recommendedName>
        <fullName evidence="1">Rhamnogalacturonase A/B/Epimerase-like pectate lyase domain-containing protein</fullName>
    </recommendedName>
</protein>
<dbReference type="KEGG" id="cyj:Cyan7822_5741"/>
<dbReference type="Gene3D" id="2.60.120.200">
    <property type="match status" value="1"/>
</dbReference>
<accession>E0UKX2</accession>
<dbReference type="EMBL" id="CP002199">
    <property type="protein sequence ID" value="ADN17602.1"/>
    <property type="molecule type" value="Genomic_DNA"/>
</dbReference>
<dbReference type="Gene3D" id="2.160.20.10">
    <property type="entry name" value="Single-stranded right-handed beta-helix, Pectin lyase-like"/>
    <property type="match status" value="1"/>
</dbReference>
<keyword evidence="2" id="KW-0614">Plasmid</keyword>